<accession>A0A7I7L2F6</accession>
<dbReference type="AlphaFoldDB" id="A0A7I7L2F6"/>
<dbReference type="GO" id="GO:0000271">
    <property type="term" value="P:polysaccharide biosynthetic process"/>
    <property type="evidence" value="ECO:0007669"/>
    <property type="project" value="TreeGrafter"/>
</dbReference>
<dbReference type="KEGG" id="mcoo:MCOO_38070"/>
<dbReference type="InterPro" id="IPR015421">
    <property type="entry name" value="PyrdxlP-dep_Trfase_major"/>
</dbReference>
<keyword evidence="4" id="KW-1185">Reference proteome</keyword>
<keyword evidence="1" id="KW-0663">Pyridoxal phosphate</keyword>
<dbReference type="Pfam" id="PF01041">
    <property type="entry name" value="DegT_DnrJ_EryC1"/>
    <property type="match status" value="1"/>
</dbReference>
<comment type="similarity">
    <text evidence="2">Belongs to the DegT/DnrJ/EryC1 family.</text>
</comment>
<evidence type="ECO:0000313" key="3">
    <source>
        <dbReference type="EMBL" id="BBX47792.1"/>
    </source>
</evidence>
<reference evidence="3 4" key="1">
    <citation type="journal article" date="2019" name="Emerg. Microbes Infect.">
        <title>Comprehensive subspecies identification of 175 nontuberculous mycobacteria species based on 7547 genomic profiles.</title>
        <authorList>
            <person name="Matsumoto Y."/>
            <person name="Kinjo T."/>
            <person name="Motooka D."/>
            <person name="Nabeya D."/>
            <person name="Jung N."/>
            <person name="Uechi K."/>
            <person name="Horii T."/>
            <person name="Iida T."/>
            <person name="Fujita J."/>
            <person name="Nakamura S."/>
        </authorList>
    </citation>
    <scope>NUCLEOTIDE SEQUENCE [LARGE SCALE GENOMIC DNA]</scope>
    <source>
        <strain evidence="3 4">JCM 12404</strain>
    </source>
</reference>
<dbReference type="EMBL" id="AP022569">
    <property type="protein sequence ID" value="BBX47792.1"/>
    <property type="molecule type" value="Genomic_DNA"/>
</dbReference>
<dbReference type="GO" id="GO:0008483">
    <property type="term" value="F:transaminase activity"/>
    <property type="evidence" value="ECO:0007669"/>
    <property type="project" value="TreeGrafter"/>
</dbReference>
<dbReference type="InterPro" id="IPR000653">
    <property type="entry name" value="DegT/StrS_aminotransferase"/>
</dbReference>
<dbReference type="Proteomes" id="UP000465866">
    <property type="component" value="Chromosome"/>
</dbReference>
<dbReference type="InterPro" id="IPR015424">
    <property type="entry name" value="PyrdxlP-dep_Trfase"/>
</dbReference>
<name>A0A7I7L2F6_9MYCO</name>
<evidence type="ECO:0008006" key="5">
    <source>
        <dbReference type="Google" id="ProtNLM"/>
    </source>
</evidence>
<gene>
    <name evidence="3" type="ORF">MCOO_38070</name>
</gene>
<dbReference type="GO" id="GO:0030170">
    <property type="term" value="F:pyridoxal phosphate binding"/>
    <property type="evidence" value="ECO:0007669"/>
    <property type="project" value="TreeGrafter"/>
</dbReference>
<protein>
    <recommendedName>
        <fullName evidence="5">Aminotransferase DegT</fullName>
    </recommendedName>
</protein>
<organism evidence="3 4">
    <name type="scientific">Mycobacterium cookii</name>
    <dbReference type="NCBI Taxonomy" id="1775"/>
    <lineage>
        <taxon>Bacteria</taxon>
        <taxon>Bacillati</taxon>
        <taxon>Actinomycetota</taxon>
        <taxon>Actinomycetes</taxon>
        <taxon>Mycobacteriales</taxon>
        <taxon>Mycobacteriaceae</taxon>
        <taxon>Mycobacterium</taxon>
    </lineage>
</organism>
<evidence type="ECO:0000313" key="4">
    <source>
        <dbReference type="Proteomes" id="UP000465866"/>
    </source>
</evidence>
<dbReference type="PANTHER" id="PTHR30244:SF9">
    <property type="entry name" value="PROTEIN RV3402C"/>
    <property type="match status" value="1"/>
</dbReference>
<dbReference type="SUPFAM" id="SSF53383">
    <property type="entry name" value="PLP-dependent transferases"/>
    <property type="match status" value="1"/>
</dbReference>
<proteinExistence type="inferred from homology"/>
<sequence length="293" mass="31881">MALVPAFTFVATAAAAELAGYRSWIADVDPETWMLDPERLLQHPDLDRVGVVVPVAPFGRPVPQAPWLEFRRRTGIAVAIDGAASFDRVASAPERLLDEIPVALSFHATKAFATGEGGCVLTTDADLTRRVTRVLNFGFYGARVAESAGLNGKMSEYHAAVGLAELDEWHVKEAALVAVIDAYRRGMARVGLSDFFIAAPEIGLSYVLFRCRSPEEAEQVQTELDQQAIDTRLWYGAGLHRQTYFADRPRDPLPVTENISPCLVGLPIAPDLSESHIERVIAALAAAAMRNQG</sequence>
<evidence type="ECO:0000256" key="2">
    <source>
        <dbReference type="ARBA" id="ARBA00037999"/>
    </source>
</evidence>
<dbReference type="PANTHER" id="PTHR30244">
    <property type="entry name" value="TRANSAMINASE"/>
    <property type="match status" value="1"/>
</dbReference>
<dbReference type="Gene3D" id="3.40.640.10">
    <property type="entry name" value="Type I PLP-dependent aspartate aminotransferase-like (Major domain)"/>
    <property type="match status" value="1"/>
</dbReference>
<evidence type="ECO:0000256" key="1">
    <source>
        <dbReference type="ARBA" id="ARBA00022898"/>
    </source>
</evidence>